<evidence type="ECO:0008006" key="2">
    <source>
        <dbReference type="Google" id="ProtNLM"/>
    </source>
</evidence>
<name>X1US84_9ZZZZ</name>
<dbReference type="AlphaFoldDB" id="X1US84"/>
<dbReference type="EMBL" id="BARW01033920">
    <property type="protein sequence ID" value="GAJ02756.1"/>
    <property type="molecule type" value="Genomic_DNA"/>
</dbReference>
<proteinExistence type="predicted"/>
<evidence type="ECO:0000313" key="1">
    <source>
        <dbReference type="EMBL" id="GAJ02756.1"/>
    </source>
</evidence>
<accession>X1US84</accession>
<sequence length="44" mass="4915">LDYPELEELIGGACADRLREMCGKNILKMSGKSYRVTKGKGVKR</sequence>
<reference evidence="1" key="1">
    <citation type="journal article" date="2014" name="Front. Microbiol.">
        <title>High frequency of phylogenetically diverse reductive dehalogenase-homologous genes in deep subseafloor sedimentary metagenomes.</title>
        <authorList>
            <person name="Kawai M."/>
            <person name="Futagami T."/>
            <person name="Toyoda A."/>
            <person name="Takaki Y."/>
            <person name="Nishi S."/>
            <person name="Hori S."/>
            <person name="Arai W."/>
            <person name="Tsubouchi T."/>
            <person name="Morono Y."/>
            <person name="Uchiyama I."/>
            <person name="Ito T."/>
            <person name="Fujiyama A."/>
            <person name="Inagaki F."/>
            <person name="Takami H."/>
        </authorList>
    </citation>
    <scope>NUCLEOTIDE SEQUENCE</scope>
    <source>
        <strain evidence="1">Expedition CK06-06</strain>
    </source>
</reference>
<feature type="non-terminal residue" evidence="1">
    <location>
        <position position="1"/>
    </location>
</feature>
<protein>
    <recommendedName>
        <fullName evidence="2">IstB-like ATP-binding protein domain-containing protein</fullName>
    </recommendedName>
</protein>
<organism evidence="1">
    <name type="scientific">marine sediment metagenome</name>
    <dbReference type="NCBI Taxonomy" id="412755"/>
    <lineage>
        <taxon>unclassified sequences</taxon>
        <taxon>metagenomes</taxon>
        <taxon>ecological metagenomes</taxon>
    </lineage>
</organism>
<comment type="caution">
    <text evidence="1">The sequence shown here is derived from an EMBL/GenBank/DDBJ whole genome shotgun (WGS) entry which is preliminary data.</text>
</comment>
<gene>
    <name evidence="1" type="ORF">S12H4_53305</name>
</gene>